<comment type="similarity">
    <text evidence="3">In the N-terminal section; belongs to the enoyl-CoA hydratase/isomerase family.</text>
</comment>
<dbReference type="SUPFAM" id="SSF48179">
    <property type="entry name" value="6-phosphogluconate dehydrogenase C-terminal domain-like"/>
    <property type="match status" value="2"/>
</dbReference>
<comment type="similarity">
    <text evidence="15">Belongs to the enoyl-CoA hydratase/isomerase family.</text>
</comment>
<dbReference type="Gene3D" id="3.90.226.10">
    <property type="entry name" value="2-enoyl-CoA Hydratase, Chain A, domain 1"/>
    <property type="match status" value="1"/>
</dbReference>
<keyword evidence="5" id="KW-0276">Fatty acid metabolism</keyword>
<keyword evidence="10" id="KW-0576">Peroxisome</keyword>
<feature type="domain" description="3-hydroxyacyl-CoA dehydrogenase NAD binding" evidence="17">
    <location>
        <begin position="292"/>
        <end position="468"/>
    </location>
</feature>
<keyword evidence="19" id="KW-1185">Reference proteome</keyword>
<organism evidence="18 19">
    <name type="scientific">Sphingorhabdus buctiana</name>
    <dbReference type="NCBI Taxonomy" id="1508805"/>
    <lineage>
        <taxon>Bacteria</taxon>
        <taxon>Pseudomonadati</taxon>
        <taxon>Pseudomonadota</taxon>
        <taxon>Alphaproteobacteria</taxon>
        <taxon>Sphingomonadales</taxon>
        <taxon>Sphingomonadaceae</taxon>
        <taxon>Sphingorhabdus</taxon>
    </lineage>
</organism>
<comment type="catalytic activity">
    <reaction evidence="14">
        <text>a (3S)-3-hydroxyacyl-CoA + NAD(+) = a 3-oxoacyl-CoA + NADH + H(+)</text>
        <dbReference type="Rhea" id="RHEA:22432"/>
        <dbReference type="ChEBI" id="CHEBI:15378"/>
        <dbReference type="ChEBI" id="CHEBI:57318"/>
        <dbReference type="ChEBI" id="CHEBI:57540"/>
        <dbReference type="ChEBI" id="CHEBI:57945"/>
        <dbReference type="ChEBI" id="CHEBI:90726"/>
        <dbReference type="EC" id="1.1.1.35"/>
    </reaction>
</comment>
<evidence type="ECO:0000256" key="8">
    <source>
        <dbReference type="ARBA" id="ARBA00023027"/>
    </source>
</evidence>
<dbReference type="PROSITE" id="PS00166">
    <property type="entry name" value="ENOYL_COA_HYDRATASE"/>
    <property type="match status" value="1"/>
</dbReference>
<comment type="pathway">
    <text evidence="2">Lipid metabolism; fatty acid beta-oxidation.</text>
</comment>
<dbReference type="SUPFAM" id="SSF52096">
    <property type="entry name" value="ClpP/crotonase"/>
    <property type="match status" value="1"/>
</dbReference>
<name>A0ABW4MHQ5_9SPHN</name>
<dbReference type="InterPro" id="IPR008927">
    <property type="entry name" value="6-PGluconate_DH-like_C_sf"/>
</dbReference>
<keyword evidence="8" id="KW-0520">NAD</keyword>
<dbReference type="InterPro" id="IPR006108">
    <property type="entry name" value="3HC_DH_C"/>
</dbReference>
<reference evidence="19" key="1">
    <citation type="journal article" date="2019" name="Int. J. Syst. Evol. Microbiol.">
        <title>The Global Catalogue of Microorganisms (GCM) 10K type strain sequencing project: providing services to taxonomists for standard genome sequencing and annotation.</title>
        <authorList>
            <consortium name="The Broad Institute Genomics Platform"/>
            <consortium name="The Broad Institute Genome Sequencing Center for Infectious Disease"/>
            <person name="Wu L."/>
            <person name="Ma J."/>
        </authorList>
    </citation>
    <scope>NUCLEOTIDE SEQUENCE [LARGE SCALE GENOMIC DNA]</scope>
    <source>
        <strain evidence="19">CGMCC 1.12449</strain>
    </source>
</reference>
<evidence type="ECO:0000256" key="1">
    <source>
        <dbReference type="ARBA" id="ARBA00004275"/>
    </source>
</evidence>
<dbReference type="PANTHER" id="PTHR23309:SF49">
    <property type="entry name" value="PEROXISOMAL BIFUNCTIONAL ENZYME"/>
    <property type="match status" value="1"/>
</dbReference>
<evidence type="ECO:0000256" key="2">
    <source>
        <dbReference type="ARBA" id="ARBA00005005"/>
    </source>
</evidence>
<proteinExistence type="inferred from homology"/>
<sequence length="669" mass="72362">MQSVTTSQDGEILVLSVNNPPVNALSWHVRQGISDGIEQGLKDDSVKAIVIRCEGQTFIAGADITEFGKPPQGPDFNAVLNTIETATKPVIAAIHGTALGGGLETTLVCHYRIAVPSAMLGVPEVKLGLLPGAGGTQRLPRLVGIEQAAVMTSLGEPISAQKALDTGLIDKLAGEDSLAADAVAFARECVAKGPRHTRDLPVKGDTSIIAKLEAENARKWKGFDAPYANLRCVAAAAENPNIEDGLKFERAEFVKLMSGSQSAAQRYMFFAERQAAKIDGLPKDTKLRDIKKVGVIGAGTMGGGITMNFLQKGIPVTIVEMVQENLDRGVGVIRKNYEASAAKGRYTSEQVEKMMGLLTPSLNLEDLADCDLVIEAVYESMDVKKEVFGKLDKICKQGAILASNTSYLDVNEIAASTSRPQDVLGMHFFSPANVMKLLEVVRGDKTADDVLATAMAIGKKIGKIAVVAGVCHGFIGNRMLSQRQIPANALLMEGASPEQIDNVFTDFGFPMGPFQMADLAGMDIGWHRDTSLEPTNVREAMCLAGRFGQKNGKGFYDYDEKRNRTPSPEALAIIEDFRSRSNMQKREISDQEIIERCLYPMVNEGYLILEEGKAQRASDIDVVWIYGYGWPVYRGGPMFWGDLEGAKKIVESLERQGVKVAESLKAKAA</sequence>
<keyword evidence="11" id="KW-0413">Isomerase</keyword>
<dbReference type="Pfam" id="PF00378">
    <property type="entry name" value="ECH_1"/>
    <property type="match status" value="1"/>
</dbReference>
<dbReference type="PANTHER" id="PTHR23309">
    <property type="entry name" value="3-HYDROXYACYL-COA DEHYROGENASE"/>
    <property type="match status" value="1"/>
</dbReference>
<evidence type="ECO:0000256" key="13">
    <source>
        <dbReference type="ARBA" id="ARBA00023268"/>
    </source>
</evidence>
<evidence type="ECO:0000259" key="17">
    <source>
        <dbReference type="Pfam" id="PF02737"/>
    </source>
</evidence>
<dbReference type="InterPro" id="IPR001753">
    <property type="entry name" value="Enoyl-CoA_hydra/iso"/>
</dbReference>
<dbReference type="SUPFAM" id="SSF51735">
    <property type="entry name" value="NAD(P)-binding Rossmann-fold domains"/>
    <property type="match status" value="1"/>
</dbReference>
<evidence type="ECO:0000256" key="7">
    <source>
        <dbReference type="ARBA" id="ARBA00023002"/>
    </source>
</evidence>
<evidence type="ECO:0000256" key="4">
    <source>
        <dbReference type="ARBA" id="ARBA00011245"/>
    </source>
</evidence>
<protein>
    <submittedName>
        <fullName evidence="18">3-hydroxyacyl-CoA dehydrogenase NAD-binding domain-containing protein</fullName>
    </submittedName>
</protein>
<evidence type="ECO:0000256" key="14">
    <source>
        <dbReference type="ARBA" id="ARBA00049556"/>
    </source>
</evidence>
<keyword evidence="6" id="KW-0442">Lipid degradation</keyword>
<comment type="subunit">
    <text evidence="4">Monomer.</text>
</comment>
<evidence type="ECO:0000313" key="18">
    <source>
        <dbReference type="EMBL" id="MFD1767711.1"/>
    </source>
</evidence>
<keyword evidence="9" id="KW-0443">Lipid metabolism</keyword>
<dbReference type="Pfam" id="PF02737">
    <property type="entry name" value="3HCDH_N"/>
    <property type="match status" value="1"/>
</dbReference>
<dbReference type="RefSeq" id="WP_381515481.1">
    <property type="nucleotide sequence ID" value="NZ_JBHUEL010000011.1"/>
</dbReference>
<gene>
    <name evidence="18" type="ORF">ACFSAG_12765</name>
</gene>
<dbReference type="CDD" id="cd06558">
    <property type="entry name" value="crotonase-like"/>
    <property type="match status" value="1"/>
</dbReference>
<evidence type="ECO:0000259" key="16">
    <source>
        <dbReference type="Pfam" id="PF00725"/>
    </source>
</evidence>
<evidence type="ECO:0000256" key="9">
    <source>
        <dbReference type="ARBA" id="ARBA00023098"/>
    </source>
</evidence>
<dbReference type="InterPro" id="IPR029045">
    <property type="entry name" value="ClpP/crotonase-like_dom_sf"/>
</dbReference>
<evidence type="ECO:0000256" key="6">
    <source>
        <dbReference type="ARBA" id="ARBA00022963"/>
    </source>
</evidence>
<evidence type="ECO:0000256" key="3">
    <source>
        <dbReference type="ARBA" id="ARBA00008750"/>
    </source>
</evidence>
<dbReference type="Pfam" id="PF00725">
    <property type="entry name" value="3HCDH"/>
    <property type="match status" value="1"/>
</dbReference>
<evidence type="ECO:0000256" key="11">
    <source>
        <dbReference type="ARBA" id="ARBA00023235"/>
    </source>
</evidence>
<evidence type="ECO:0000256" key="5">
    <source>
        <dbReference type="ARBA" id="ARBA00022832"/>
    </source>
</evidence>
<dbReference type="Gene3D" id="1.10.1040.50">
    <property type="match status" value="1"/>
</dbReference>
<comment type="caution">
    <text evidence="18">The sequence shown here is derived from an EMBL/GenBank/DDBJ whole genome shotgun (WGS) entry which is preliminary data.</text>
</comment>
<comment type="subcellular location">
    <subcellularLocation>
        <location evidence="1">Peroxisome</location>
    </subcellularLocation>
</comment>
<keyword evidence="13" id="KW-0511">Multifunctional enzyme</keyword>
<keyword evidence="7" id="KW-0560">Oxidoreductase</keyword>
<dbReference type="EMBL" id="JBHUEL010000011">
    <property type="protein sequence ID" value="MFD1767711.1"/>
    <property type="molecule type" value="Genomic_DNA"/>
</dbReference>
<keyword evidence="12" id="KW-0456">Lyase</keyword>
<evidence type="ECO:0000256" key="10">
    <source>
        <dbReference type="ARBA" id="ARBA00023140"/>
    </source>
</evidence>
<accession>A0ABW4MHQ5</accession>
<feature type="domain" description="3-hydroxyacyl-CoA dehydrogenase C-terminal" evidence="16">
    <location>
        <begin position="473"/>
        <end position="558"/>
    </location>
</feature>
<evidence type="ECO:0000256" key="12">
    <source>
        <dbReference type="ARBA" id="ARBA00023239"/>
    </source>
</evidence>
<evidence type="ECO:0000313" key="19">
    <source>
        <dbReference type="Proteomes" id="UP001597215"/>
    </source>
</evidence>
<dbReference type="Gene3D" id="3.40.50.720">
    <property type="entry name" value="NAD(P)-binding Rossmann-like Domain"/>
    <property type="match status" value="1"/>
</dbReference>
<dbReference type="InterPro" id="IPR006176">
    <property type="entry name" value="3-OHacyl-CoA_DH_NAD-bd"/>
</dbReference>
<dbReference type="InterPro" id="IPR036291">
    <property type="entry name" value="NAD(P)-bd_dom_sf"/>
</dbReference>
<dbReference type="Proteomes" id="UP001597215">
    <property type="component" value="Unassembled WGS sequence"/>
</dbReference>
<evidence type="ECO:0000256" key="15">
    <source>
        <dbReference type="RuleBase" id="RU003707"/>
    </source>
</evidence>
<dbReference type="InterPro" id="IPR018376">
    <property type="entry name" value="Enoyl-CoA_hyd/isom_CS"/>
</dbReference>